<dbReference type="GO" id="GO:0016226">
    <property type="term" value="P:iron-sulfur cluster assembly"/>
    <property type="evidence" value="ECO:0007669"/>
    <property type="project" value="InterPro"/>
</dbReference>
<sequence>MPELKDKITDRLNELRTFLQSDGGDLEIIAIEGKVVRLKLRGACGGCPHAAMTIKNGLERVLREEIDPEIVIERVI</sequence>
<dbReference type="GO" id="GO:0005739">
    <property type="term" value="C:mitochondrion"/>
    <property type="evidence" value="ECO:0007669"/>
    <property type="project" value="TreeGrafter"/>
</dbReference>
<dbReference type="Pfam" id="PF01106">
    <property type="entry name" value="NifU"/>
    <property type="match status" value="1"/>
</dbReference>
<accession>A0A645D0Q1</accession>
<dbReference type="PANTHER" id="PTHR11178">
    <property type="entry name" value="IRON-SULFUR CLUSTER SCAFFOLD PROTEIN NFU-RELATED"/>
    <property type="match status" value="1"/>
</dbReference>
<dbReference type="SUPFAM" id="SSF117916">
    <property type="entry name" value="Fe-S cluster assembly (FSCA) domain-like"/>
    <property type="match status" value="1"/>
</dbReference>
<gene>
    <name evidence="3" type="ORF">SDC9_129750</name>
</gene>
<feature type="domain" description="NIF system FeS cluster assembly NifU C-terminal" evidence="2">
    <location>
        <begin position="9"/>
        <end position="71"/>
    </location>
</feature>
<protein>
    <recommendedName>
        <fullName evidence="2">NIF system FeS cluster assembly NifU C-terminal domain-containing protein</fullName>
    </recommendedName>
</protein>
<comment type="caution">
    <text evidence="3">The sequence shown here is derived from an EMBL/GenBank/DDBJ whole genome shotgun (WGS) entry which is preliminary data.</text>
</comment>
<evidence type="ECO:0000256" key="1">
    <source>
        <dbReference type="ARBA" id="ARBA00006420"/>
    </source>
</evidence>
<dbReference type="GO" id="GO:0051536">
    <property type="term" value="F:iron-sulfur cluster binding"/>
    <property type="evidence" value="ECO:0007669"/>
    <property type="project" value="InterPro"/>
</dbReference>
<dbReference type="GO" id="GO:0005506">
    <property type="term" value="F:iron ion binding"/>
    <property type="evidence" value="ECO:0007669"/>
    <property type="project" value="InterPro"/>
</dbReference>
<dbReference type="PANTHER" id="PTHR11178:SF25">
    <property type="entry name" value="NIFU-LIKE PROTEIN 3, CHLOROPLASTIC"/>
    <property type="match status" value="1"/>
</dbReference>
<proteinExistence type="inferred from homology"/>
<organism evidence="3">
    <name type="scientific">bioreactor metagenome</name>
    <dbReference type="NCBI Taxonomy" id="1076179"/>
    <lineage>
        <taxon>unclassified sequences</taxon>
        <taxon>metagenomes</taxon>
        <taxon>ecological metagenomes</taxon>
    </lineage>
</organism>
<dbReference type="Gene3D" id="3.30.300.130">
    <property type="entry name" value="Fe-S cluster assembly (FSCA)"/>
    <property type="match status" value="1"/>
</dbReference>
<comment type="similarity">
    <text evidence="1">Belongs to the NifU family.</text>
</comment>
<dbReference type="InterPro" id="IPR001075">
    <property type="entry name" value="NIF_FeS_clus_asmbl_NifU_C"/>
</dbReference>
<evidence type="ECO:0000259" key="2">
    <source>
        <dbReference type="Pfam" id="PF01106"/>
    </source>
</evidence>
<name>A0A645D0Q1_9ZZZZ</name>
<dbReference type="EMBL" id="VSSQ01031695">
    <property type="protein sequence ID" value="MPM82688.1"/>
    <property type="molecule type" value="Genomic_DNA"/>
</dbReference>
<dbReference type="InterPro" id="IPR034904">
    <property type="entry name" value="FSCA_dom_sf"/>
</dbReference>
<dbReference type="AlphaFoldDB" id="A0A645D0Q1"/>
<reference evidence="3" key="1">
    <citation type="submission" date="2019-08" db="EMBL/GenBank/DDBJ databases">
        <authorList>
            <person name="Kucharzyk K."/>
            <person name="Murdoch R.W."/>
            <person name="Higgins S."/>
            <person name="Loffler F."/>
        </authorList>
    </citation>
    <scope>NUCLEOTIDE SEQUENCE</scope>
</reference>
<evidence type="ECO:0000313" key="3">
    <source>
        <dbReference type="EMBL" id="MPM82688.1"/>
    </source>
</evidence>